<evidence type="ECO:0000313" key="3">
    <source>
        <dbReference type="EMBL" id="GJE89007.1"/>
    </source>
</evidence>
<dbReference type="AlphaFoldDB" id="A0A9P3LCL7"/>
<keyword evidence="2" id="KW-0472">Membrane</keyword>
<keyword evidence="4" id="KW-1185">Reference proteome</keyword>
<dbReference type="EMBL" id="BPQB01000011">
    <property type="protein sequence ID" value="GJE89007.1"/>
    <property type="molecule type" value="Genomic_DNA"/>
</dbReference>
<sequence length="186" mass="20564">MVFCFESAMVSVIIVDDARRSDEGSRHKAGIALVVVTIVVSICVLLSPCIKCLILRRQGKSWRAAVREAVQSAAPAPTPRAAPQHARYLLPARRPPWKARIAQFLPHRRHSDAARADPEQPPPWPENPPTWALTSTRQDVVHAPPQAHVRRGSVTEARSAVEPGEWDPVPAYEGEAGRPPRYDEEA</sequence>
<evidence type="ECO:0000313" key="4">
    <source>
        <dbReference type="Proteomes" id="UP000703269"/>
    </source>
</evidence>
<gene>
    <name evidence="3" type="ORF">PsYK624_050960</name>
</gene>
<feature type="transmembrane region" description="Helical" evidence="2">
    <location>
        <begin position="29"/>
        <end position="54"/>
    </location>
</feature>
<keyword evidence="2" id="KW-0812">Transmembrane</keyword>
<proteinExistence type="predicted"/>
<keyword evidence="2" id="KW-1133">Transmembrane helix</keyword>
<name>A0A9P3LCL7_9APHY</name>
<organism evidence="3 4">
    <name type="scientific">Phanerochaete sordida</name>
    <dbReference type="NCBI Taxonomy" id="48140"/>
    <lineage>
        <taxon>Eukaryota</taxon>
        <taxon>Fungi</taxon>
        <taxon>Dikarya</taxon>
        <taxon>Basidiomycota</taxon>
        <taxon>Agaricomycotina</taxon>
        <taxon>Agaricomycetes</taxon>
        <taxon>Polyporales</taxon>
        <taxon>Phanerochaetaceae</taxon>
        <taxon>Phanerochaete</taxon>
    </lineage>
</organism>
<accession>A0A9P3LCL7</accession>
<reference evidence="3 4" key="1">
    <citation type="submission" date="2021-08" db="EMBL/GenBank/DDBJ databases">
        <title>Draft Genome Sequence of Phanerochaete sordida strain YK-624.</title>
        <authorList>
            <person name="Mori T."/>
            <person name="Dohra H."/>
            <person name="Suzuki T."/>
            <person name="Kawagishi H."/>
            <person name="Hirai H."/>
        </authorList>
    </citation>
    <scope>NUCLEOTIDE SEQUENCE [LARGE SCALE GENOMIC DNA]</scope>
    <source>
        <strain evidence="3 4">YK-624</strain>
    </source>
</reference>
<evidence type="ECO:0000256" key="2">
    <source>
        <dbReference type="SAM" id="Phobius"/>
    </source>
</evidence>
<feature type="compositionally biased region" description="Basic and acidic residues" evidence="1">
    <location>
        <begin position="175"/>
        <end position="186"/>
    </location>
</feature>
<dbReference type="Proteomes" id="UP000703269">
    <property type="component" value="Unassembled WGS sequence"/>
</dbReference>
<evidence type="ECO:0000256" key="1">
    <source>
        <dbReference type="SAM" id="MobiDB-lite"/>
    </source>
</evidence>
<feature type="compositionally biased region" description="Pro residues" evidence="1">
    <location>
        <begin position="119"/>
        <end position="128"/>
    </location>
</feature>
<protein>
    <submittedName>
        <fullName evidence="3">Uncharacterized protein</fullName>
    </submittedName>
</protein>
<comment type="caution">
    <text evidence="3">The sequence shown here is derived from an EMBL/GenBank/DDBJ whole genome shotgun (WGS) entry which is preliminary data.</text>
</comment>
<feature type="region of interest" description="Disordered" evidence="1">
    <location>
        <begin position="108"/>
        <end position="186"/>
    </location>
</feature>